<evidence type="ECO:0000256" key="3">
    <source>
        <dbReference type="ARBA" id="ARBA00023004"/>
    </source>
</evidence>
<evidence type="ECO:0000256" key="4">
    <source>
        <dbReference type="ARBA" id="ARBA00023014"/>
    </source>
</evidence>
<dbReference type="InterPro" id="IPR036922">
    <property type="entry name" value="Rieske_2Fe-2S_sf"/>
</dbReference>
<dbReference type="PANTHER" id="PTHR10134">
    <property type="entry name" value="CYTOCHROME B-C1 COMPLEX SUBUNIT RIESKE, MITOCHONDRIAL"/>
    <property type="match status" value="1"/>
</dbReference>
<dbReference type="GO" id="GO:0051537">
    <property type="term" value="F:2 iron, 2 sulfur cluster binding"/>
    <property type="evidence" value="ECO:0007669"/>
    <property type="project" value="UniProtKB-KW"/>
</dbReference>
<feature type="domain" description="Rieske" evidence="6">
    <location>
        <begin position="100"/>
        <end position="211"/>
    </location>
</feature>
<dbReference type="RefSeq" id="WP_188596267.1">
    <property type="nucleotide sequence ID" value="NZ_BMNL01000002.1"/>
</dbReference>
<dbReference type="OrthoDB" id="5623at2157"/>
<keyword evidence="4" id="KW-0411">Iron-sulfur</keyword>
<evidence type="ECO:0000256" key="2">
    <source>
        <dbReference type="ARBA" id="ARBA00022723"/>
    </source>
</evidence>
<evidence type="ECO:0000313" key="7">
    <source>
        <dbReference type="EMBL" id="GGP20619.1"/>
    </source>
</evidence>
<keyword evidence="2" id="KW-0479">Metal-binding</keyword>
<keyword evidence="1" id="KW-0001">2Fe-2S</keyword>
<reference evidence="7" key="1">
    <citation type="journal article" date="2014" name="Int. J. Syst. Evol. Microbiol.">
        <title>Complete genome sequence of Corynebacterium casei LMG S-19264T (=DSM 44701T), isolated from a smear-ripened cheese.</title>
        <authorList>
            <consortium name="US DOE Joint Genome Institute (JGI-PGF)"/>
            <person name="Walter F."/>
            <person name="Albersmeier A."/>
            <person name="Kalinowski J."/>
            <person name="Ruckert C."/>
        </authorList>
    </citation>
    <scope>NUCLEOTIDE SEQUENCE</scope>
    <source>
        <strain evidence="7">JCM 10088</strain>
    </source>
</reference>
<dbReference type="GO" id="GO:0046872">
    <property type="term" value="F:metal ion binding"/>
    <property type="evidence" value="ECO:0007669"/>
    <property type="project" value="UniProtKB-KW"/>
</dbReference>
<dbReference type="AlphaFoldDB" id="A0A830GY34"/>
<evidence type="ECO:0000256" key="5">
    <source>
        <dbReference type="ARBA" id="ARBA00023157"/>
    </source>
</evidence>
<sequence>MPEKEGEKKEEVDLVRRRTLKALVTLAGAAMIISAVPPIIEEIIPPVSGLTSFPTLKLLDPSGNPIKASSIPPNTSYLYVFNYPLSNEPNMLINIGDQQGNPVNVPPTTVTVPQTGATYDFPGGVGPNNSIVAYSGICQHLGCQTPLISFYPNIPSCQPAQTSAGSLKGVIHCLCHGSTYDPAKGGAVVTGPTVRPLPYVSLKYDPSTDELYAEKMVGPVIYGHPGFGNPTDSVVNNPMGDLQGGSPVTQAVVNNLGKLSQCG</sequence>
<protein>
    <submittedName>
        <fullName evidence="7">Rieske iron-sulfur protein SoxL2</fullName>
    </submittedName>
</protein>
<evidence type="ECO:0000256" key="1">
    <source>
        <dbReference type="ARBA" id="ARBA00022714"/>
    </source>
</evidence>
<name>A0A830GY34_9CREN</name>
<organism evidence="7 8">
    <name type="scientific">Thermocladium modestius</name>
    <dbReference type="NCBI Taxonomy" id="62609"/>
    <lineage>
        <taxon>Archaea</taxon>
        <taxon>Thermoproteota</taxon>
        <taxon>Thermoprotei</taxon>
        <taxon>Thermoproteales</taxon>
        <taxon>Thermoproteaceae</taxon>
        <taxon>Thermocladium</taxon>
    </lineage>
</organism>
<dbReference type="SUPFAM" id="SSF50022">
    <property type="entry name" value="ISP domain"/>
    <property type="match status" value="1"/>
</dbReference>
<dbReference type="Gene3D" id="2.102.10.10">
    <property type="entry name" value="Rieske [2Fe-2S] iron-sulphur domain"/>
    <property type="match status" value="1"/>
</dbReference>
<proteinExistence type="predicted"/>
<keyword evidence="3" id="KW-0408">Iron</keyword>
<dbReference type="Proteomes" id="UP000610960">
    <property type="component" value="Unassembled WGS sequence"/>
</dbReference>
<keyword evidence="8" id="KW-1185">Reference proteome</keyword>
<reference evidence="7" key="2">
    <citation type="submission" date="2020-09" db="EMBL/GenBank/DDBJ databases">
        <authorList>
            <person name="Sun Q."/>
            <person name="Ohkuma M."/>
        </authorList>
    </citation>
    <scope>NUCLEOTIDE SEQUENCE</scope>
    <source>
        <strain evidence="7">JCM 10088</strain>
    </source>
</reference>
<dbReference type="Pfam" id="PF00355">
    <property type="entry name" value="Rieske"/>
    <property type="match status" value="1"/>
</dbReference>
<dbReference type="PROSITE" id="PS51296">
    <property type="entry name" value="RIESKE"/>
    <property type="match status" value="1"/>
</dbReference>
<evidence type="ECO:0000313" key="8">
    <source>
        <dbReference type="Proteomes" id="UP000610960"/>
    </source>
</evidence>
<dbReference type="InterPro" id="IPR014349">
    <property type="entry name" value="Rieske_Fe-S_prot"/>
</dbReference>
<evidence type="ECO:0000259" key="6">
    <source>
        <dbReference type="PROSITE" id="PS51296"/>
    </source>
</evidence>
<comment type="caution">
    <text evidence="7">The sequence shown here is derived from an EMBL/GenBank/DDBJ whole genome shotgun (WGS) entry which is preliminary data.</text>
</comment>
<accession>A0A830GY34</accession>
<gene>
    <name evidence="7" type="ORF">GCM10007981_09430</name>
</gene>
<keyword evidence="5" id="KW-1015">Disulfide bond</keyword>
<dbReference type="InterPro" id="IPR017941">
    <property type="entry name" value="Rieske_2Fe-2S"/>
</dbReference>
<dbReference type="EMBL" id="BMNL01000002">
    <property type="protein sequence ID" value="GGP20619.1"/>
    <property type="molecule type" value="Genomic_DNA"/>
</dbReference>